<sequence>MTDNLGRTENMGFMYMSDERRERKMYIMEIEKERKGKERKGKERKFHCTIAFWGQDILVLNLMDGWIWMDLWVIEVLWGCFDWRGWRGRGE</sequence>
<dbReference type="AlphaFoldDB" id="A0A395J8Y8"/>
<evidence type="ECO:0000313" key="1">
    <source>
        <dbReference type="EMBL" id="RAL68584.1"/>
    </source>
</evidence>
<comment type="caution">
    <text evidence="1">The sequence shown here is derived from an EMBL/GenBank/DDBJ whole genome shotgun (WGS) entry which is preliminary data.</text>
</comment>
<name>A0A395J8Y8_9HELO</name>
<protein>
    <submittedName>
        <fullName evidence="1">Uncharacterized protein</fullName>
    </submittedName>
</protein>
<proteinExistence type="predicted"/>
<evidence type="ECO:0000313" key="2">
    <source>
        <dbReference type="Proteomes" id="UP000249056"/>
    </source>
</evidence>
<accession>A0A395J8Y8</accession>
<dbReference type="EMBL" id="QKRW01000001">
    <property type="protein sequence ID" value="RAL68584.1"/>
    <property type="molecule type" value="Genomic_DNA"/>
</dbReference>
<dbReference type="Proteomes" id="UP000249056">
    <property type="component" value="Unassembled WGS sequence"/>
</dbReference>
<organism evidence="1 2">
    <name type="scientific">Monilinia fructigena</name>
    <dbReference type="NCBI Taxonomy" id="38457"/>
    <lineage>
        <taxon>Eukaryota</taxon>
        <taxon>Fungi</taxon>
        <taxon>Dikarya</taxon>
        <taxon>Ascomycota</taxon>
        <taxon>Pezizomycotina</taxon>
        <taxon>Leotiomycetes</taxon>
        <taxon>Helotiales</taxon>
        <taxon>Sclerotiniaceae</taxon>
        <taxon>Monilinia</taxon>
    </lineage>
</organism>
<reference evidence="1 2" key="1">
    <citation type="submission" date="2018-06" db="EMBL/GenBank/DDBJ databases">
        <title>Genome Sequence of the Brown Rot Fungal Pathogen Monilinia fructigena.</title>
        <authorList>
            <person name="Landi L."/>
            <person name="De Miccolis Angelini R.M."/>
            <person name="Pollastro S."/>
            <person name="Abate D."/>
            <person name="Faretra F."/>
            <person name="Romanazzi G."/>
        </authorList>
    </citation>
    <scope>NUCLEOTIDE SEQUENCE [LARGE SCALE GENOMIC DNA]</scope>
    <source>
        <strain evidence="1 2">Mfrg269</strain>
    </source>
</reference>
<keyword evidence="2" id="KW-1185">Reference proteome</keyword>
<gene>
    <name evidence="1" type="ORF">DID88_007303</name>
</gene>